<dbReference type="EMBL" id="AMQQ01000014">
    <property type="protein sequence ID" value="EKJ96159.1"/>
    <property type="molecule type" value="Genomic_DNA"/>
</dbReference>
<accession>A0ABP2RT39</accession>
<name>A0ABP2RT39_RHILU</name>
<evidence type="ECO:0000313" key="1">
    <source>
        <dbReference type="EMBL" id="EKJ96159.1"/>
    </source>
</evidence>
<dbReference type="Proteomes" id="UP000017668">
    <property type="component" value="Unassembled WGS sequence"/>
</dbReference>
<proteinExistence type="predicted"/>
<dbReference type="RefSeq" id="WP_006698324.1">
    <property type="nucleotide sequence ID" value="NZ_AMQQ01000014.1"/>
</dbReference>
<evidence type="ECO:0000313" key="2">
    <source>
        <dbReference type="Proteomes" id="UP000017668"/>
    </source>
</evidence>
<keyword evidence="2" id="KW-1185">Reference proteome</keyword>
<organism evidence="1 2">
    <name type="scientific">Bradyrhizobium lupini HPC(L)</name>
    <dbReference type="NCBI Taxonomy" id="1229491"/>
    <lineage>
        <taxon>Bacteria</taxon>
        <taxon>Pseudomonadati</taxon>
        <taxon>Pseudomonadota</taxon>
        <taxon>Alphaproteobacteria</taxon>
        <taxon>Hyphomicrobiales</taxon>
        <taxon>Nitrobacteraceae</taxon>
        <taxon>Bradyrhizobium</taxon>
    </lineage>
</organism>
<protein>
    <submittedName>
        <fullName evidence="1">Uncharacterized protein</fullName>
    </submittedName>
</protein>
<feature type="non-terminal residue" evidence="1">
    <location>
        <position position="1"/>
    </location>
</feature>
<gene>
    <name evidence="1" type="ORF">C241_09651</name>
</gene>
<reference evidence="1 2" key="1">
    <citation type="journal article" date="2013" name="Genome Announc.">
        <title>Genome Sequence of Rhizobium lupini HPC(L) Isolated from Saline Desert Soil, Kutch (Gujarat).</title>
        <authorList>
            <person name="Agarwal L."/>
            <person name="Purohit H.J."/>
        </authorList>
    </citation>
    <scope>NUCLEOTIDE SEQUENCE [LARGE SCALE GENOMIC DNA]</scope>
    <source>
        <strain evidence="2">HPC(L)</strain>
    </source>
</reference>
<sequence length="83" mass="8874">RKSERTVIGTLLGGAPETSRRVFDGGEHGVKLVPSCICKVLLQPDGIGGFLSLPQGLFKQSKSRSGTVLYGIGFLVFYLDAFS</sequence>
<comment type="caution">
    <text evidence="1">The sequence shown here is derived from an EMBL/GenBank/DDBJ whole genome shotgun (WGS) entry which is preliminary data.</text>
</comment>